<evidence type="ECO:0000313" key="4">
    <source>
        <dbReference type="EMBL" id="EKX50713.1"/>
    </source>
</evidence>
<dbReference type="AlphaFoldDB" id="L1JRJ2"/>
<dbReference type="CDD" id="cd22758">
    <property type="entry name" value="OTU_232R-like"/>
    <property type="match status" value="1"/>
</dbReference>
<keyword evidence="1" id="KW-0175">Coiled coil</keyword>
<feature type="region of interest" description="Disordered" evidence="2">
    <location>
        <begin position="233"/>
        <end position="282"/>
    </location>
</feature>
<dbReference type="PANTHER" id="PTHR12419:SF11">
    <property type="entry name" value="OTU DOMAIN-CONTAINING PROTEIN DDB_G0284757"/>
    <property type="match status" value="1"/>
</dbReference>
<dbReference type="EnsemblProtists" id="EKX50713">
    <property type="protein sequence ID" value="EKX50713"/>
    <property type="gene ID" value="GUITHDRAFT_134848"/>
</dbReference>
<dbReference type="KEGG" id="gtt:GUITHDRAFT_134848"/>
<accession>L1JRJ2</accession>
<dbReference type="Gene3D" id="3.90.70.80">
    <property type="match status" value="1"/>
</dbReference>
<dbReference type="PANTHER" id="PTHR12419">
    <property type="entry name" value="OTU DOMAIN CONTAINING PROTEIN"/>
    <property type="match status" value="1"/>
</dbReference>
<evidence type="ECO:0000259" key="3">
    <source>
        <dbReference type="PROSITE" id="PS50802"/>
    </source>
</evidence>
<dbReference type="HOGENOM" id="CLU_477744_0_0_1"/>
<feature type="compositionally biased region" description="Polar residues" evidence="2">
    <location>
        <begin position="239"/>
        <end position="254"/>
    </location>
</feature>
<dbReference type="InterPro" id="IPR050704">
    <property type="entry name" value="Peptidase_C85-like"/>
</dbReference>
<organism evidence="4">
    <name type="scientific">Guillardia theta (strain CCMP2712)</name>
    <name type="common">Cryptophyte</name>
    <dbReference type="NCBI Taxonomy" id="905079"/>
    <lineage>
        <taxon>Eukaryota</taxon>
        <taxon>Cryptophyceae</taxon>
        <taxon>Pyrenomonadales</taxon>
        <taxon>Geminigeraceae</taxon>
        <taxon>Guillardia</taxon>
    </lineage>
</organism>
<keyword evidence="6" id="KW-1185">Reference proteome</keyword>
<dbReference type="RefSeq" id="XP_005837693.1">
    <property type="nucleotide sequence ID" value="XM_005837636.1"/>
</dbReference>
<sequence>MATAVEKSNAGAVQGEGGGGGNGSIDDGENRIEHQYWTRYMEGVVKESQKSLDQQFLDRDLGKLIKSADAIRLQTLMYHEYAYGTEKVSTKFMYLGNYYALMLRYIALVFEKMKCHPSYKNSEFRKEIDAQLKQGKLAVQELEKEKHELKRLFTIQYREKRALKQANISKIKEKDLKSLKLIGDAMESMKINVSTGTCWDPAESGLTSTFPGNAMEREGLQELMDKDRHVVQPAADLPPSNSKPSVTSAPSVSAQRALGDQSVRPQQDKSTSPASRKGIIEEKMQNDDDIFIALPVFDEIPVLLPSQNRMKFDTFLQHERRGYNASLIPPTKPPPTSTSTVSAYPARQSSKYNEMYDRDLQLALRESAMLANTENMKLQRWRKESRCCMLIPGRLRERLEKFTDFELEDVDNTGHCQFDAIAHQIAGRFADQYKVQPSEVHYRRVRRDVAEWLRRNAHVTLDNGATITDFLDSEDGATWEIFCDNIEDKISANPVWGNHLTLIAAANCYNRPIRIWSTAPGDDWWLQIEPKHYKPTHHIRPFELAHLYERHYLSVRERRGKNSKFSGTPRY</sequence>
<dbReference type="InterPro" id="IPR003323">
    <property type="entry name" value="OTU_dom"/>
</dbReference>
<dbReference type="Proteomes" id="UP000011087">
    <property type="component" value="Unassembled WGS sequence"/>
</dbReference>
<reference evidence="6" key="2">
    <citation type="submission" date="2012-11" db="EMBL/GenBank/DDBJ databases">
        <authorList>
            <person name="Kuo A."/>
            <person name="Curtis B.A."/>
            <person name="Tanifuji G."/>
            <person name="Burki F."/>
            <person name="Gruber A."/>
            <person name="Irimia M."/>
            <person name="Maruyama S."/>
            <person name="Arias M.C."/>
            <person name="Ball S.G."/>
            <person name="Gile G.H."/>
            <person name="Hirakawa Y."/>
            <person name="Hopkins J.F."/>
            <person name="Rensing S.A."/>
            <person name="Schmutz J."/>
            <person name="Symeonidi A."/>
            <person name="Elias M."/>
            <person name="Eveleigh R.J."/>
            <person name="Herman E.K."/>
            <person name="Klute M.J."/>
            <person name="Nakayama T."/>
            <person name="Obornik M."/>
            <person name="Reyes-Prieto A."/>
            <person name="Armbrust E.V."/>
            <person name="Aves S.J."/>
            <person name="Beiko R.G."/>
            <person name="Coutinho P."/>
            <person name="Dacks J.B."/>
            <person name="Durnford D.G."/>
            <person name="Fast N.M."/>
            <person name="Green B.R."/>
            <person name="Grisdale C."/>
            <person name="Hempe F."/>
            <person name="Henrissat B."/>
            <person name="Hoppner M.P."/>
            <person name="Ishida K.-I."/>
            <person name="Kim E."/>
            <person name="Koreny L."/>
            <person name="Kroth P.G."/>
            <person name="Liu Y."/>
            <person name="Malik S.-B."/>
            <person name="Maier U.G."/>
            <person name="McRose D."/>
            <person name="Mock T."/>
            <person name="Neilson J.A."/>
            <person name="Onodera N.T."/>
            <person name="Poole A.M."/>
            <person name="Pritham E.J."/>
            <person name="Richards T.A."/>
            <person name="Rocap G."/>
            <person name="Roy S.W."/>
            <person name="Sarai C."/>
            <person name="Schaack S."/>
            <person name="Shirato S."/>
            <person name="Slamovits C.H."/>
            <person name="Spencer D.F."/>
            <person name="Suzuki S."/>
            <person name="Worden A.Z."/>
            <person name="Zauner S."/>
            <person name="Barry K."/>
            <person name="Bell C."/>
            <person name="Bharti A.K."/>
            <person name="Crow J.A."/>
            <person name="Grimwood J."/>
            <person name="Kramer R."/>
            <person name="Lindquist E."/>
            <person name="Lucas S."/>
            <person name="Salamov A."/>
            <person name="McFadden G.I."/>
            <person name="Lane C.E."/>
            <person name="Keeling P.J."/>
            <person name="Gray M.W."/>
            <person name="Grigoriev I.V."/>
            <person name="Archibald J.M."/>
        </authorList>
    </citation>
    <scope>NUCLEOTIDE SEQUENCE</scope>
    <source>
        <strain evidence="6">CCMP2712</strain>
    </source>
</reference>
<protein>
    <recommendedName>
        <fullName evidence="3">OTU domain-containing protein</fullName>
    </recommendedName>
</protein>
<gene>
    <name evidence="4" type="ORF">GUITHDRAFT_134848</name>
</gene>
<reference evidence="5" key="3">
    <citation type="submission" date="2016-03" db="UniProtKB">
        <authorList>
            <consortium name="EnsemblProtists"/>
        </authorList>
    </citation>
    <scope>IDENTIFICATION</scope>
</reference>
<dbReference type="Gene3D" id="1.20.58.80">
    <property type="entry name" value="Phosphotransferase system, lactose/cellobiose-type IIA subunit"/>
    <property type="match status" value="1"/>
</dbReference>
<reference evidence="4 6" key="1">
    <citation type="journal article" date="2012" name="Nature">
        <title>Algal genomes reveal evolutionary mosaicism and the fate of nucleomorphs.</title>
        <authorList>
            <consortium name="DOE Joint Genome Institute"/>
            <person name="Curtis B.A."/>
            <person name="Tanifuji G."/>
            <person name="Burki F."/>
            <person name="Gruber A."/>
            <person name="Irimia M."/>
            <person name="Maruyama S."/>
            <person name="Arias M.C."/>
            <person name="Ball S.G."/>
            <person name="Gile G.H."/>
            <person name="Hirakawa Y."/>
            <person name="Hopkins J.F."/>
            <person name="Kuo A."/>
            <person name="Rensing S.A."/>
            <person name="Schmutz J."/>
            <person name="Symeonidi A."/>
            <person name="Elias M."/>
            <person name="Eveleigh R.J."/>
            <person name="Herman E.K."/>
            <person name="Klute M.J."/>
            <person name="Nakayama T."/>
            <person name="Obornik M."/>
            <person name="Reyes-Prieto A."/>
            <person name="Armbrust E.V."/>
            <person name="Aves S.J."/>
            <person name="Beiko R.G."/>
            <person name="Coutinho P."/>
            <person name="Dacks J.B."/>
            <person name="Durnford D.G."/>
            <person name="Fast N.M."/>
            <person name="Green B.R."/>
            <person name="Grisdale C.J."/>
            <person name="Hempel F."/>
            <person name="Henrissat B."/>
            <person name="Hoppner M.P."/>
            <person name="Ishida K."/>
            <person name="Kim E."/>
            <person name="Koreny L."/>
            <person name="Kroth P.G."/>
            <person name="Liu Y."/>
            <person name="Malik S.B."/>
            <person name="Maier U.G."/>
            <person name="McRose D."/>
            <person name="Mock T."/>
            <person name="Neilson J.A."/>
            <person name="Onodera N.T."/>
            <person name="Poole A.M."/>
            <person name="Pritham E.J."/>
            <person name="Richards T.A."/>
            <person name="Rocap G."/>
            <person name="Roy S.W."/>
            <person name="Sarai C."/>
            <person name="Schaack S."/>
            <person name="Shirato S."/>
            <person name="Slamovits C.H."/>
            <person name="Spencer D.F."/>
            <person name="Suzuki S."/>
            <person name="Worden A.Z."/>
            <person name="Zauner S."/>
            <person name="Barry K."/>
            <person name="Bell C."/>
            <person name="Bharti A.K."/>
            <person name="Crow J.A."/>
            <person name="Grimwood J."/>
            <person name="Kramer R."/>
            <person name="Lindquist E."/>
            <person name="Lucas S."/>
            <person name="Salamov A."/>
            <person name="McFadden G.I."/>
            <person name="Lane C.E."/>
            <person name="Keeling P.J."/>
            <person name="Gray M.W."/>
            <person name="Grigoriev I.V."/>
            <person name="Archibald J.M."/>
        </authorList>
    </citation>
    <scope>NUCLEOTIDE SEQUENCE</scope>
    <source>
        <strain evidence="4 6">CCMP2712</strain>
    </source>
</reference>
<evidence type="ECO:0000313" key="6">
    <source>
        <dbReference type="Proteomes" id="UP000011087"/>
    </source>
</evidence>
<feature type="domain" description="OTU" evidence="3">
    <location>
        <begin position="405"/>
        <end position="539"/>
    </location>
</feature>
<dbReference type="OrthoDB" id="19054at2759"/>
<evidence type="ECO:0000313" key="5">
    <source>
        <dbReference type="EnsemblProtists" id="EKX50713"/>
    </source>
</evidence>
<evidence type="ECO:0000256" key="1">
    <source>
        <dbReference type="SAM" id="Coils"/>
    </source>
</evidence>
<dbReference type="PROSITE" id="PS50802">
    <property type="entry name" value="OTU"/>
    <property type="match status" value="1"/>
</dbReference>
<name>L1JRJ2_GUITC</name>
<proteinExistence type="predicted"/>
<dbReference type="InterPro" id="IPR038765">
    <property type="entry name" value="Papain-like_cys_pep_sf"/>
</dbReference>
<evidence type="ECO:0000256" key="2">
    <source>
        <dbReference type="SAM" id="MobiDB-lite"/>
    </source>
</evidence>
<feature type="region of interest" description="Disordered" evidence="2">
    <location>
        <begin position="324"/>
        <end position="344"/>
    </location>
</feature>
<dbReference type="GO" id="GO:0016579">
    <property type="term" value="P:protein deubiquitination"/>
    <property type="evidence" value="ECO:0007669"/>
    <property type="project" value="TreeGrafter"/>
</dbReference>
<dbReference type="GO" id="GO:0004843">
    <property type="term" value="F:cysteine-type deubiquitinase activity"/>
    <property type="evidence" value="ECO:0007669"/>
    <property type="project" value="TreeGrafter"/>
</dbReference>
<feature type="coiled-coil region" evidence="1">
    <location>
        <begin position="125"/>
        <end position="159"/>
    </location>
</feature>
<dbReference type="PaxDb" id="55529-EKX50713"/>
<feature type="compositionally biased region" description="Gly residues" evidence="2">
    <location>
        <begin position="14"/>
        <end position="23"/>
    </location>
</feature>
<dbReference type="Pfam" id="PF02338">
    <property type="entry name" value="OTU"/>
    <property type="match status" value="1"/>
</dbReference>
<dbReference type="GeneID" id="17307693"/>
<dbReference type="STRING" id="905079.L1JRJ2"/>
<dbReference type="EMBL" id="JH992977">
    <property type="protein sequence ID" value="EKX50713.1"/>
    <property type="molecule type" value="Genomic_DNA"/>
</dbReference>
<feature type="region of interest" description="Disordered" evidence="2">
    <location>
        <begin position="1"/>
        <end position="28"/>
    </location>
</feature>
<dbReference type="SUPFAM" id="SSF54001">
    <property type="entry name" value="Cysteine proteinases"/>
    <property type="match status" value="1"/>
</dbReference>
<feature type="compositionally biased region" description="Polar residues" evidence="2">
    <location>
        <begin position="263"/>
        <end position="274"/>
    </location>
</feature>